<feature type="region of interest" description="Disordered" evidence="1">
    <location>
        <begin position="77"/>
        <end position="113"/>
    </location>
</feature>
<reference evidence="2 3" key="1">
    <citation type="journal article" date="2021" name="Elife">
        <title>Chloroplast acquisition without the gene transfer in kleptoplastic sea slugs, Plakobranchus ocellatus.</title>
        <authorList>
            <person name="Maeda T."/>
            <person name="Takahashi S."/>
            <person name="Yoshida T."/>
            <person name="Shimamura S."/>
            <person name="Takaki Y."/>
            <person name="Nagai Y."/>
            <person name="Toyoda A."/>
            <person name="Suzuki Y."/>
            <person name="Arimoto A."/>
            <person name="Ishii H."/>
            <person name="Satoh N."/>
            <person name="Nishiyama T."/>
            <person name="Hasebe M."/>
            <person name="Maruyama T."/>
            <person name="Minagawa J."/>
            <person name="Obokata J."/>
            <person name="Shigenobu S."/>
        </authorList>
    </citation>
    <scope>NUCLEOTIDE SEQUENCE [LARGE SCALE GENOMIC DNA]</scope>
</reference>
<dbReference type="AlphaFoldDB" id="A0AAV4CN97"/>
<evidence type="ECO:0000313" key="2">
    <source>
        <dbReference type="EMBL" id="GFO33118.1"/>
    </source>
</evidence>
<sequence>MAEARHDHEGSASIGGRTITNLHFAGNIGGLIWDLALSKASRQQDDLRLSGLYQSRAPMARLKTSTKWRTANVRADSLSTVPPTPRIRTQRPNGAIWRKRALENRRQENPNTD</sequence>
<evidence type="ECO:0000313" key="3">
    <source>
        <dbReference type="Proteomes" id="UP000735302"/>
    </source>
</evidence>
<comment type="caution">
    <text evidence="2">The sequence shown here is derived from an EMBL/GenBank/DDBJ whole genome shotgun (WGS) entry which is preliminary data.</text>
</comment>
<gene>
    <name evidence="2" type="ORF">PoB_005962300</name>
</gene>
<evidence type="ECO:0000256" key="1">
    <source>
        <dbReference type="SAM" id="MobiDB-lite"/>
    </source>
</evidence>
<dbReference type="EMBL" id="BLXT01006765">
    <property type="protein sequence ID" value="GFO33118.1"/>
    <property type="molecule type" value="Genomic_DNA"/>
</dbReference>
<keyword evidence="3" id="KW-1185">Reference proteome</keyword>
<name>A0AAV4CN97_9GAST</name>
<accession>A0AAV4CN97</accession>
<protein>
    <submittedName>
        <fullName evidence="2">Uncharacterized protein</fullName>
    </submittedName>
</protein>
<dbReference type="Proteomes" id="UP000735302">
    <property type="component" value="Unassembled WGS sequence"/>
</dbReference>
<organism evidence="2 3">
    <name type="scientific">Plakobranchus ocellatus</name>
    <dbReference type="NCBI Taxonomy" id="259542"/>
    <lineage>
        <taxon>Eukaryota</taxon>
        <taxon>Metazoa</taxon>
        <taxon>Spiralia</taxon>
        <taxon>Lophotrochozoa</taxon>
        <taxon>Mollusca</taxon>
        <taxon>Gastropoda</taxon>
        <taxon>Heterobranchia</taxon>
        <taxon>Euthyneura</taxon>
        <taxon>Panpulmonata</taxon>
        <taxon>Sacoglossa</taxon>
        <taxon>Placobranchoidea</taxon>
        <taxon>Plakobranchidae</taxon>
        <taxon>Plakobranchus</taxon>
    </lineage>
</organism>
<proteinExistence type="predicted"/>
<feature type="compositionally biased region" description="Basic and acidic residues" evidence="1">
    <location>
        <begin position="100"/>
        <end position="113"/>
    </location>
</feature>